<reference evidence="2 3" key="1">
    <citation type="submission" date="2018-03" db="EMBL/GenBank/DDBJ databases">
        <title>Comparative genomics illustrates the genes involved in a hyperalkaliphilic mechanisms of Serpentinomonas isolated from highly-alkaline calcium-rich serpentinized springs.</title>
        <authorList>
            <person name="Suzuki S."/>
            <person name="Ishii S."/>
            <person name="Walworth N."/>
            <person name="Bird L."/>
            <person name="Kuenen J.G."/>
            <person name="Nealson K.H."/>
        </authorList>
    </citation>
    <scope>NUCLEOTIDE SEQUENCE [LARGE SCALE GENOMIC DNA]</scope>
    <source>
        <strain evidence="2 3">83</strain>
    </source>
</reference>
<keyword evidence="3" id="KW-1185">Reference proteome</keyword>
<proteinExistence type="predicted"/>
<dbReference type="RefSeq" id="WP_105730940.1">
    <property type="nucleotide sequence ID" value="NZ_PVLR01000057.1"/>
</dbReference>
<dbReference type="PANTHER" id="PTHR43236:SF1">
    <property type="entry name" value="BLL7220 PROTEIN"/>
    <property type="match status" value="1"/>
</dbReference>
<protein>
    <submittedName>
        <fullName evidence="2">Transcriptional regulator</fullName>
    </submittedName>
</protein>
<evidence type="ECO:0000313" key="2">
    <source>
        <dbReference type="EMBL" id="PRD67504.1"/>
    </source>
</evidence>
<dbReference type="EMBL" id="PVLR01000057">
    <property type="protein sequence ID" value="PRD67504.1"/>
    <property type="molecule type" value="Genomic_DNA"/>
</dbReference>
<dbReference type="InterPro" id="IPR010982">
    <property type="entry name" value="Lambda_DNA-bd_dom_sf"/>
</dbReference>
<dbReference type="Pfam" id="PF06114">
    <property type="entry name" value="Peptidase_M78"/>
    <property type="match status" value="1"/>
</dbReference>
<feature type="domain" description="IrrE N-terminal-like" evidence="1">
    <location>
        <begin position="272"/>
        <end position="367"/>
    </location>
</feature>
<gene>
    <name evidence="2" type="ORF">C6P61_16095</name>
</gene>
<sequence>MNTKIKNILPIDVSNNVMFVRSQSQLAKDNPAATGHRLTRFQAEEAFGRDLVQQVMDEDVVSLIPSFHEPAKTIQTKREQLGLEINQLAKFLHINSEIIRDAETPGKITPIQTLNNLCQVLALDETVLGYRPAAGSDETLGVRLRTLSEARDARSFSSNTVMALAEAAWIISKQMTLSELIGMPMHNLVTPSSRRNGDYLYPAYEKGYFLAEETRRLLGMDPDAPINSMRALIEEELNIPLIQITLDPRFAGATIANGTYRGIIVNERGKNSDVAIRRMTICHELAHLLWDPDERLNKVIVDDYTEIDSGAFPPKDPVEMRANAFAVAFLAPRSAVKSIVKQSNNLSDAITEVSHRFGISISAARHHVHNVTRIETQSIRVNDVDFEEWIPAENKTIDYLPGLDESIPISRKGMFAGIVAKAYLNGQISADTGSMCLKTSSIKFANSAKSISEMWNFSSD</sequence>
<dbReference type="AlphaFoldDB" id="A0A2S9KAQ7"/>
<dbReference type="InterPro" id="IPR052345">
    <property type="entry name" value="Rad_response_metalloprotease"/>
</dbReference>
<name>A0A2S9KAQ7_9BURK</name>
<comment type="caution">
    <text evidence="2">The sequence shown here is derived from an EMBL/GenBank/DDBJ whole genome shotgun (WGS) entry which is preliminary data.</text>
</comment>
<dbReference type="OrthoDB" id="9794834at2"/>
<dbReference type="GO" id="GO:0003677">
    <property type="term" value="F:DNA binding"/>
    <property type="evidence" value="ECO:0007669"/>
    <property type="project" value="InterPro"/>
</dbReference>
<dbReference type="InterPro" id="IPR010359">
    <property type="entry name" value="IrrE_HExxH"/>
</dbReference>
<dbReference type="Proteomes" id="UP000238326">
    <property type="component" value="Unassembled WGS sequence"/>
</dbReference>
<accession>A0A2S9KAQ7</accession>
<organism evidence="2 3">
    <name type="scientific">Malikia spinosa</name>
    <dbReference type="NCBI Taxonomy" id="86180"/>
    <lineage>
        <taxon>Bacteria</taxon>
        <taxon>Pseudomonadati</taxon>
        <taxon>Pseudomonadota</taxon>
        <taxon>Betaproteobacteria</taxon>
        <taxon>Burkholderiales</taxon>
        <taxon>Comamonadaceae</taxon>
        <taxon>Malikia</taxon>
    </lineage>
</organism>
<dbReference type="PANTHER" id="PTHR43236">
    <property type="entry name" value="ANTITOXIN HIGA1"/>
    <property type="match status" value="1"/>
</dbReference>
<evidence type="ECO:0000259" key="1">
    <source>
        <dbReference type="Pfam" id="PF06114"/>
    </source>
</evidence>
<evidence type="ECO:0000313" key="3">
    <source>
        <dbReference type="Proteomes" id="UP000238326"/>
    </source>
</evidence>
<dbReference type="Gene3D" id="1.10.260.40">
    <property type="entry name" value="lambda repressor-like DNA-binding domains"/>
    <property type="match status" value="1"/>
</dbReference>
<dbReference type="Gene3D" id="1.10.10.2910">
    <property type="match status" value="1"/>
</dbReference>